<accession>A0A392PIN4</accession>
<evidence type="ECO:0000313" key="3">
    <source>
        <dbReference type="Proteomes" id="UP000265520"/>
    </source>
</evidence>
<dbReference type="AlphaFoldDB" id="A0A392PIN4"/>
<organism evidence="2 3">
    <name type="scientific">Trifolium medium</name>
    <dbReference type="NCBI Taxonomy" id="97028"/>
    <lineage>
        <taxon>Eukaryota</taxon>
        <taxon>Viridiplantae</taxon>
        <taxon>Streptophyta</taxon>
        <taxon>Embryophyta</taxon>
        <taxon>Tracheophyta</taxon>
        <taxon>Spermatophyta</taxon>
        <taxon>Magnoliopsida</taxon>
        <taxon>eudicotyledons</taxon>
        <taxon>Gunneridae</taxon>
        <taxon>Pentapetalae</taxon>
        <taxon>rosids</taxon>
        <taxon>fabids</taxon>
        <taxon>Fabales</taxon>
        <taxon>Fabaceae</taxon>
        <taxon>Papilionoideae</taxon>
        <taxon>50 kb inversion clade</taxon>
        <taxon>NPAAA clade</taxon>
        <taxon>Hologalegina</taxon>
        <taxon>IRL clade</taxon>
        <taxon>Trifolieae</taxon>
        <taxon>Trifolium</taxon>
    </lineage>
</organism>
<dbReference type="EMBL" id="LXQA010081062">
    <property type="protein sequence ID" value="MCI11664.1"/>
    <property type="molecule type" value="Genomic_DNA"/>
</dbReference>
<name>A0A392PIN4_9FABA</name>
<feature type="compositionally biased region" description="Low complexity" evidence="1">
    <location>
        <begin position="35"/>
        <end position="63"/>
    </location>
</feature>
<comment type="caution">
    <text evidence="2">The sequence shown here is derived from an EMBL/GenBank/DDBJ whole genome shotgun (WGS) entry which is preliminary data.</text>
</comment>
<feature type="region of interest" description="Disordered" evidence="1">
    <location>
        <begin position="1"/>
        <end position="78"/>
    </location>
</feature>
<protein>
    <submittedName>
        <fullName evidence="2">Uncharacterized protein</fullName>
    </submittedName>
</protein>
<reference evidence="2 3" key="1">
    <citation type="journal article" date="2018" name="Front. Plant Sci.">
        <title>Red Clover (Trifolium pratense) and Zigzag Clover (T. medium) - A Picture of Genomic Similarities and Differences.</title>
        <authorList>
            <person name="Dluhosova J."/>
            <person name="Istvanek J."/>
            <person name="Nedelnik J."/>
            <person name="Repkova J."/>
        </authorList>
    </citation>
    <scope>NUCLEOTIDE SEQUENCE [LARGE SCALE GENOMIC DNA]</scope>
    <source>
        <strain evidence="3">cv. 10/8</strain>
        <tissue evidence="2">Leaf</tissue>
    </source>
</reference>
<evidence type="ECO:0000313" key="2">
    <source>
        <dbReference type="EMBL" id="MCI11664.1"/>
    </source>
</evidence>
<evidence type="ECO:0000256" key="1">
    <source>
        <dbReference type="SAM" id="MobiDB-lite"/>
    </source>
</evidence>
<dbReference type="Proteomes" id="UP000265520">
    <property type="component" value="Unassembled WGS sequence"/>
</dbReference>
<feature type="compositionally biased region" description="Basic and acidic residues" evidence="1">
    <location>
        <begin position="66"/>
        <end position="78"/>
    </location>
</feature>
<feature type="compositionally biased region" description="Basic and acidic residues" evidence="1">
    <location>
        <begin position="7"/>
        <end position="18"/>
    </location>
</feature>
<keyword evidence="3" id="KW-1185">Reference proteome</keyword>
<proteinExistence type="predicted"/>
<sequence>MASFTERMLKLATDDKMTKKAKKTKGRPAVVPEQSKSGPSSSSSPGGHVSSSPAGAQASPSVAREPPQKRPREEDSTI</sequence>
<feature type="non-terminal residue" evidence="2">
    <location>
        <position position="78"/>
    </location>
</feature>